<dbReference type="OrthoDB" id="5791855at2"/>
<gene>
    <name evidence="3" type="ordered locus">Bphyt_7242</name>
</gene>
<evidence type="ECO:0000256" key="1">
    <source>
        <dbReference type="SAM" id="SignalP"/>
    </source>
</evidence>
<dbReference type="Proteomes" id="UP000001739">
    <property type="component" value="Plasmid pBPHYT01"/>
</dbReference>
<dbReference type="InterPro" id="IPR018927">
    <property type="entry name" value="Pilus_synth_Q_C"/>
</dbReference>
<evidence type="ECO:0000313" key="3">
    <source>
        <dbReference type="EMBL" id="ACD21528.1"/>
    </source>
</evidence>
<dbReference type="KEGG" id="bpy:Bphyt_7242"/>
<geneLocation type="plasmid" evidence="3 4">
    <name>pBPHYT01</name>
</geneLocation>
<organism evidence="3 4">
    <name type="scientific">Paraburkholderia phytofirmans (strain DSM 17436 / LMG 22146 / PsJN)</name>
    <name type="common">Burkholderia phytofirmans</name>
    <dbReference type="NCBI Taxonomy" id="398527"/>
    <lineage>
        <taxon>Bacteria</taxon>
        <taxon>Pseudomonadati</taxon>
        <taxon>Pseudomonadota</taxon>
        <taxon>Betaproteobacteria</taxon>
        <taxon>Burkholderiales</taxon>
        <taxon>Burkholderiaceae</taxon>
        <taxon>Paraburkholderia</taxon>
    </lineage>
</organism>
<reference evidence="3 4" key="1">
    <citation type="journal article" date="2011" name="J. Bacteriol.">
        <title>Complete genome sequence of the plant growth-promoting endophyte Burkholderia phytofirmans strain PsJN.</title>
        <authorList>
            <person name="Weilharter A."/>
            <person name="Mitter B."/>
            <person name="Shin M.V."/>
            <person name="Chain P.S."/>
            <person name="Nowak J."/>
            <person name="Sessitsch A."/>
        </authorList>
    </citation>
    <scope>NUCLEOTIDE SEQUENCE [LARGE SCALE GENOMIC DNA]</scope>
    <source>
        <strain evidence="4">DSM 17436 / LMG 22146 / PsJN</strain>
        <plasmid evidence="3 4">pBPHYT01</plasmid>
    </source>
</reference>
<feature type="domain" description="Toxin co-regulated pilus biosynthesis protein Q C-terminal" evidence="2">
    <location>
        <begin position="74"/>
        <end position="150"/>
    </location>
</feature>
<protein>
    <recommendedName>
        <fullName evidence="2">Toxin co-regulated pilus biosynthesis protein Q C-terminal domain-containing protein</fullName>
    </recommendedName>
</protein>
<dbReference type="EMBL" id="CP001054">
    <property type="protein sequence ID" value="ACD21528.1"/>
    <property type="molecule type" value="Genomic_DNA"/>
</dbReference>
<feature type="signal peptide" evidence="1">
    <location>
        <begin position="1"/>
        <end position="17"/>
    </location>
</feature>
<proteinExistence type="predicted"/>
<feature type="chain" id="PRO_5002782594" description="Toxin co-regulated pilus biosynthesis protein Q C-terminal domain-containing protein" evidence="1">
    <location>
        <begin position="18"/>
        <end position="161"/>
    </location>
</feature>
<sequence precursor="true">MRKLLFALLLAPLACNAELVIEGGAPTPAQPVAASTAAAAPAVPPASPSLAAVASPSIPAAAAPAVPHLDIKPVWRVELADSTFQRLFARWSTLAGWTLVWDVPQDIPVIGQYSFSGSFTDAVLTVTDSTDGTDMPVHPCFYSNSLVRIVPVSVVCNPDNN</sequence>
<accession>B2TGX9</accession>
<evidence type="ECO:0000313" key="4">
    <source>
        <dbReference type="Proteomes" id="UP000001739"/>
    </source>
</evidence>
<evidence type="ECO:0000259" key="2">
    <source>
        <dbReference type="Pfam" id="PF10671"/>
    </source>
</evidence>
<name>B2TGX9_PARPJ</name>
<keyword evidence="3" id="KW-0614">Plasmid</keyword>
<dbReference type="eggNOG" id="COG3504">
    <property type="taxonomic scope" value="Bacteria"/>
</dbReference>
<dbReference type="Pfam" id="PF10671">
    <property type="entry name" value="TcpQ"/>
    <property type="match status" value="1"/>
</dbReference>
<dbReference type="AlphaFoldDB" id="B2TGX9"/>
<dbReference type="Gene3D" id="3.55.50.70">
    <property type="match status" value="1"/>
</dbReference>
<keyword evidence="1" id="KW-0732">Signal</keyword>
<dbReference type="HOGENOM" id="CLU_137790_0_0_4"/>
<dbReference type="RefSeq" id="WP_012430905.1">
    <property type="nucleotide sequence ID" value="NC_010679.1"/>
</dbReference>